<proteinExistence type="predicted"/>
<feature type="non-terminal residue" evidence="1">
    <location>
        <position position="85"/>
    </location>
</feature>
<gene>
    <name evidence="1" type="ORF">EJ02DRAFT_326059</name>
</gene>
<accession>A0A6A5S4Y8</accession>
<evidence type="ECO:0000313" key="1">
    <source>
        <dbReference type="EMBL" id="KAF1934809.1"/>
    </source>
</evidence>
<sequence length="85" mass="9544">LSSFLQNAMRFVLRFQSVLAGAPLQIYCSALVFVPPRIQIRQTFAAQVPHWVQMLSKREAHWDACCYMLEGHSAHVMAVALSPDG</sequence>
<dbReference type="AlphaFoldDB" id="A0A6A5S4Y8"/>
<dbReference type="OrthoDB" id="538223at2759"/>
<name>A0A6A5S4Y8_9PLEO</name>
<feature type="non-terminal residue" evidence="1">
    <location>
        <position position="1"/>
    </location>
</feature>
<dbReference type="EMBL" id="ML976367">
    <property type="protein sequence ID" value="KAF1934809.1"/>
    <property type="molecule type" value="Genomic_DNA"/>
</dbReference>
<evidence type="ECO:0000313" key="2">
    <source>
        <dbReference type="Proteomes" id="UP000800038"/>
    </source>
</evidence>
<reference evidence="1" key="1">
    <citation type="journal article" date="2020" name="Stud. Mycol.">
        <title>101 Dothideomycetes genomes: a test case for predicting lifestyles and emergence of pathogens.</title>
        <authorList>
            <person name="Haridas S."/>
            <person name="Albert R."/>
            <person name="Binder M."/>
            <person name="Bloem J."/>
            <person name="Labutti K."/>
            <person name="Salamov A."/>
            <person name="Andreopoulos B."/>
            <person name="Baker S."/>
            <person name="Barry K."/>
            <person name="Bills G."/>
            <person name="Bluhm B."/>
            <person name="Cannon C."/>
            <person name="Castanera R."/>
            <person name="Culley D."/>
            <person name="Daum C."/>
            <person name="Ezra D."/>
            <person name="Gonzalez J."/>
            <person name="Henrissat B."/>
            <person name="Kuo A."/>
            <person name="Liang C."/>
            <person name="Lipzen A."/>
            <person name="Lutzoni F."/>
            <person name="Magnuson J."/>
            <person name="Mondo S."/>
            <person name="Nolan M."/>
            <person name="Ohm R."/>
            <person name="Pangilinan J."/>
            <person name="Park H.-J."/>
            <person name="Ramirez L."/>
            <person name="Alfaro M."/>
            <person name="Sun H."/>
            <person name="Tritt A."/>
            <person name="Yoshinaga Y."/>
            <person name="Zwiers L.-H."/>
            <person name="Turgeon B."/>
            <person name="Goodwin S."/>
            <person name="Spatafora J."/>
            <person name="Crous P."/>
            <person name="Grigoriev I."/>
        </authorList>
    </citation>
    <scope>NUCLEOTIDE SEQUENCE</scope>
    <source>
        <strain evidence="1">CBS 161.51</strain>
    </source>
</reference>
<keyword evidence="2" id="KW-1185">Reference proteome</keyword>
<dbReference type="Proteomes" id="UP000800038">
    <property type="component" value="Unassembled WGS sequence"/>
</dbReference>
<protein>
    <submittedName>
        <fullName evidence="1">Uncharacterized protein</fullName>
    </submittedName>
</protein>
<organism evidence="1 2">
    <name type="scientific">Clathrospora elynae</name>
    <dbReference type="NCBI Taxonomy" id="706981"/>
    <lineage>
        <taxon>Eukaryota</taxon>
        <taxon>Fungi</taxon>
        <taxon>Dikarya</taxon>
        <taxon>Ascomycota</taxon>
        <taxon>Pezizomycotina</taxon>
        <taxon>Dothideomycetes</taxon>
        <taxon>Pleosporomycetidae</taxon>
        <taxon>Pleosporales</taxon>
        <taxon>Diademaceae</taxon>
        <taxon>Clathrospora</taxon>
    </lineage>
</organism>